<comment type="subcellular location">
    <subcellularLocation>
        <location evidence="1">Cell membrane</location>
        <topology evidence="1">Multi-pass membrane protein</topology>
    </subcellularLocation>
</comment>
<evidence type="ECO:0000256" key="7">
    <source>
        <dbReference type="SAM" id="Phobius"/>
    </source>
</evidence>
<keyword evidence="5 7" id="KW-1133">Transmembrane helix</keyword>
<feature type="transmembrane region" description="Helical" evidence="7">
    <location>
        <begin position="116"/>
        <end position="138"/>
    </location>
</feature>
<accession>A0ABN6SP30</accession>
<evidence type="ECO:0000259" key="8">
    <source>
        <dbReference type="PROSITE" id="PS50850"/>
    </source>
</evidence>
<feature type="transmembrane region" description="Helical" evidence="7">
    <location>
        <begin position="189"/>
        <end position="211"/>
    </location>
</feature>
<dbReference type="GeneID" id="76206248"/>
<feature type="transmembrane region" description="Helical" evidence="7">
    <location>
        <begin position="48"/>
        <end position="69"/>
    </location>
</feature>
<dbReference type="Gene3D" id="1.20.1250.20">
    <property type="entry name" value="MFS general substrate transporter like domains"/>
    <property type="match status" value="2"/>
</dbReference>
<proteinExistence type="predicted"/>
<evidence type="ECO:0000256" key="4">
    <source>
        <dbReference type="ARBA" id="ARBA00022692"/>
    </source>
</evidence>
<evidence type="ECO:0000313" key="9">
    <source>
        <dbReference type="EMBL" id="BDR91600.1"/>
    </source>
</evidence>
<keyword evidence="6 7" id="KW-0472">Membrane</keyword>
<dbReference type="InterPro" id="IPR020846">
    <property type="entry name" value="MFS_dom"/>
</dbReference>
<dbReference type="RefSeq" id="WP_188602591.1">
    <property type="nucleotide sequence ID" value="NZ_AP026830.1"/>
</dbReference>
<keyword evidence="3" id="KW-1003">Cell membrane</keyword>
<dbReference type="SUPFAM" id="SSF103473">
    <property type="entry name" value="MFS general substrate transporter"/>
    <property type="match status" value="1"/>
</dbReference>
<evidence type="ECO:0000313" key="10">
    <source>
        <dbReference type="Proteomes" id="UP001060771"/>
    </source>
</evidence>
<feature type="domain" description="Major facilitator superfamily (MFS) profile" evidence="8">
    <location>
        <begin position="16"/>
        <end position="435"/>
    </location>
</feature>
<dbReference type="PROSITE" id="PS50850">
    <property type="entry name" value="MFS"/>
    <property type="match status" value="1"/>
</dbReference>
<dbReference type="PROSITE" id="PS00217">
    <property type="entry name" value="SUGAR_TRANSPORT_2"/>
    <property type="match status" value="1"/>
</dbReference>
<feature type="transmembrane region" description="Helical" evidence="7">
    <location>
        <begin position="90"/>
        <end position="110"/>
    </location>
</feature>
<evidence type="ECO:0000256" key="5">
    <source>
        <dbReference type="ARBA" id="ARBA00022989"/>
    </source>
</evidence>
<dbReference type="Proteomes" id="UP001060771">
    <property type="component" value="Chromosome"/>
</dbReference>
<feature type="transmembrane region" description="Helical" evidence="7">
    <location>
        <begin position="280"/>
        <end position="300"/>
    </location>
</feature>
<evidence type="ECO:0000256" key="1">
    <source>
        <dbReference type="ARBA" id="ARBA00004651"/>
    </source>
</evidence>
<feature type="transmembrane region" description="Helical" evidence="7">
    <location>
        <begin position="158"/>
        <end position="177"/>
    </location>
</feature>
<dbReference type="InterPro" id="IPR036259">
    <property type="entry name" value="MFS_trans_sf"/>
</dbReference>
<keyword evidence="2" id="KW-0813">Transport</keyword>
<evidence type="ECO:0000256" key="3">
    <source>
        <dbReference type="ARBA" id="ARBA00022475"/>
    </source>
</evidence>
<feature type="transmembrane region" description="Helical" evidence="7">
    <location>
        <begin position="375"/>
        <end position="396"/>
    </location>
</feature>
<feature type="transmembrane region" description="Helical" evidence="7">
    <location>
        <begin position="340"/>
        <end position="363"/>
    </location>
</feature>
<sequence length="443" mass="47820">MGVKEGYYPVRSAVMASISQWLGYGMDAYDMTLVIALTPILNKVFLPAAISPFLASTITLLGYALTLLFRPIGSALFGHFGDRIGRRDTLLITLGGIGAASALTAALPTYAQVGLVAYGLFAMLRAILGIFAGGEYAAGHPFAMEQVTPRWRGLFSGWVQSGWPLGSGFAGLVVLAFEGWLGPAMYSVGWRYAFLTGLIPVVLGLAVRLAMNDTPLFQELKKAGKVEKAPFFALFKPPTLWNFLQVLIVTTAALINYYAIAMGMVNLIPAAAKASAEVTAVLLLITGWVGLPLDVLAGLISDFTGRRRLFIYTSIIFAVLSIPILYAFGVLGFIRGIVGYTYLGVSIMMLSNALLWGPIPAYLTERFPTSRRASGVGFGYSLGLVIPAFTSVYIYYLHKAFLPIEGSIPWFTVAIYFIISFVLFGIGAYLGPETKGVDLREIT</sequence>
<dbReference type="InterPro" id="IPR005829">
    <property type="entry name" value="Sugar_transporter_CS"/>
</dbReference>
<dbReference type="PANTHER" id="PTHR43045">
    <property type="entry name" value="SHIKIMATE TRANSPORTER"/>
    <property type="match status" value="1"/>
</dbReference>
<dbReference type="EMBL" id="AP026830">
    <property type="protein sequence ID" value="BDR91600.1"/>
    <property type="molecule type" value="Genomic_DNA"/>
</dbReference>
<dbReference type="PANTHER" id="PTHR43045:SF1">
    <property type="entry name" value="SHIKIMATE TRANSPORTER"/>
    <property type="match status" value="1"/>
</dbReference>
<dbReference type="Pfam" id="PF07690">
    <property type="entry name" value="MFS_1"/>
    <property type="match status" value="1"/>
</dbReference>
<feature type="transmembrane region" description="Helical" evidence="7">
    <location>
        <begin position="408"/>
        <end position="430"/>
    </location>
</feature>
<keyword evidence="4 7" id="KW-0812">Transmembrane</keyword>
<feature type="transmembrane region" description="Helical" evidence="7">
    <location>
        <begin position="309"/>
        <end position="334"/>
    </location>
</feature>
<evidence type="ECO:0000256" key="6">
    <source>
        <dbReference type="ARBA" id="ARBA00023136"/>
    </source>
</evidence>
<feature type="transmembrane region" description="Helical" evidence="7">
    <location>
        <begin position="21"/>
        <end position="42"/>
    </location>
</feature>
<protein>
    <submittedName>
        <fullName evidence="9">MFS transporter</fullName>
    </submittedName>
</protein>
<keyword evidence="10" id="KW-1185">Reference proteome</keyword>
<reference evidence="10" key="1">
    <citation type="submission" date="2022-09" db="EMBL/GenBank/DDBJ databases">
        <title>Complete genome sequence of Vulcanisaeta souniana.</title>
        <authorList>
            <person name="Kato S."/>
            <person name="Itoh T."/>
            <person name="Ohkuma M."/>
        </authorList>
    </citation>
    <scope>NUCLEOTIDE SEQUENCE [LARGE SCALE GENOMIC DNA]</scope>
    <source>
        <strain evidence="10">JCM 11219</strain>
    </source>
</reference>
<gene>
    <name evidence="9" type="ORF">Vsou_06930</name>
</gene>
<feature type="transmembrane region" description="Helical" evidence="7">
    <location>
        <begin position="240"/>
        <end position="260"/>
    </location>
</feature>
<evidence type="ECO:0000256" key="2">
    <source>
        <dbReference type="ARBA" id="ARBA00022448"/>
    </source>
</evidence>
<dbReference type="InterPro" id="IPR011701">
    <property type="entry name" value="MFS"/>
</dbReference>
<name>A0ABN6SP30_9CREN</name>
<organism evidence="9 10">
    <name type="scientific">Vulcanisaeta souniana JCM 11219</name>
    <dbReference type="NCBI Taxonomy" id="1293586"/>
    <lineage>
        <taxon>Archaea</taxon>
        <taxon>Thermoproteota</taxon>
        <taxon>Thermoprotei</taxon>
        <taxon>Thermoproteales</taxon>
        <taxon>Thermoproteaceae</taxon>
        <taxon>Vulcanisaeta</taxon>
    </lineage>
</organism>